<dbReference type="EMBL" id="KB096502">
    <property type="protein sequence ID" value="ESO04340.1"/>
    <property type="molecule type" value="Genomic_DNA"/>
</dbReference>
<sequence length="161" mass="17799">MELSKISLRLTRDKTASISKNEIPTRTLAAKQTFCQMDCTGFPDGSYGAGCRSYTACKGGVGTLVTCKDHEAYDYDTKKCERIEDVKPPCGLKSSECINKPNGRYPLMSEQCRWYFTCQNQKYLGANPCNNPPSGTALVFDKTLDVCNWATQVPPPCGTKQ</sequence>
<dbReference type="InParanoid" id="T1F5T7"/>
<reference evidence="2 4" key="2">
    <citation type="journal article" date="2013" name="Nature">
        <title>Insights into bilaterian evolution from three spiralian genomes.</title>
        <authorList>
            <person name="Simakov O."/>
            <person name="Marletaz F."/>
            <person name="Cho S.J."/>
            <person name="Edsinger-Gonzales E."/>
            <person name="Havlak P."/>
            <person name="Hellsten U."/>
            <person name="Kuo D.H."/>
            <person name="Larsson T."/>
            <person name="Lv J."/>
            <person name="Arendt D."/>
            <person name="Savage R."/>
            <person name="Osoegawa K."/>
            <person name="de Jong P."/>
            <person name="Grimwood J."/>
            <person name="Chapman J.A."/>
            <person name="Shapiro H."/>
            <person name="Aerts A."/>
            <person name="Otillar R.P."/>
            <person name="Terry A.Y."/>
            <person name="Boore J.L."/>
            <person name="Grigoriev I.V."/>
            <person name="Lindberg D.R."/>
            <person name="Seaver E.C."/>
            <person name="Weisblat D.A."/>
            <person name="Putnam N.H."/>
            <person name="Rokhsar D.S."/>
        </authorList>
    </citation>
    <scope>NUCLEOTIDE SEQUENCE</scope>
</reference>
<dbReference type="AlphaFoldDB" id="T1F5T7"/>
<dbReference type="OrthoDB" id="6020543at2759"/>
<reference evidence="4" key="1">
    <citation type="submission" date="2012-12" db="EMBL/GenBank/DDBJ databases">
        <authorList>
            <person name="Hellsten U."/>
            <person name="Grimwood J."/>
            <person name="Chapman J.A."/>
            <person name="Shapiro H."/>
            <person name="Aerts A."/>
            <person name="Otillar R.P."/>
            <person name="Terry A.Y."/>
            <person name="Boore J.L."/>
            <person name="Simakov O."/>
            <person name="Marletaz F."/>
            <person name="Cho S.-J."/>
            <person name="Edsinger-Gonzales E."/>
            <person name="Havlak P."/>
            <person name="Kuo D.-H."/>
            <person name="Larsson T."/>
            <person name="Lv J."/>
            <person name="Arendt D."/>
            <person name="Savage R."/>
            <person name="Osoegawa K."/>
            <person name="de Jong P."/>
            <person name="Lindberg D.R."/>
            <person name="Seaver E.C."/>
            <person name="Weisblat D.A."/>
            <person name="Putnam N.H."/>
            <person name="Grigoriev I.V."/>
            <person name="Rokhsar D.S."/>
        </authorList>
    </citation>
    <scope>NUCLEOTIDE SEQUENCE</scope>
</reference>
<dbReference type="PROSITE" id="PS50940">
    <property type="entry name" value="CHIT_BIND_II"/>
    <property type="match status" value="1"/>
</dbReference>
<dbReference type="Pfam" id="PF01607">
    <property type="entry name" value="CBM_14"/>
    <property type="match status" value="2"/>
</dbReference>
<feature type="domain" description="Chitin-binding type-2" evidence="1">
    <location>
        <begin position="36"/>
        <end position="92"/>
    </location>
</feature>
<accession>T1F5T7</accession>
<organism evidence="3 4">
    <name type="scientific">Helobdella robusta</name>
    <name type="common">Californian leech</name>
    <dbReference type="NCBI Taxonomy" id="6412"/>
    <lineage>
        <taxon>Eukaryota</taxon>
        <taxon>Metazoa</taxon>
        <taxon>Spiralia</taxon>
        <taxon>Lophotrochozoa</taxon>
        <taxon>Annelida</taxon>
        <taxon>Clitellata</taxon>
        <taxon>Hirudinea</taxon>
        <taxon>Rhynchobdellida</taxon>
        <taxon>Glossiphoniidae</taxon>
        <taxon>Helobdella</taxon>
    </lineage>
</organism>
<dbReference type="Proteomes" id="UP000015101">
    <property type="component" value="Unassembled WGS sequence"/>
</dbReference>
<dbReference type="Gene3D" id="2.170.140.10">
    <property type="entry name" value="Chitin binding domain"/>
    <property type="match status" value="1"/>
</dbReference>
<proteinExistence type="predicted"/>
<dbReference type="EnsemblMetazoa" id="HelroT172702">
    <property type="protein sequence ID" value="HelroP172702"/>
    <property type="gene ID" value="HelroG172702"/>
</dbReference>
<evidence type="ECO:0000313" key="4">
    <source>
        <dbReference type="Proteomes" id="UP000015101"/>
    </source>
</evidence>
<dbReference type="KEGG" id="hro:HELRODRAFT_172702"/>
<gene>
    <name evidence="3" type="primary">20204186</name>
    <name evidence="2" type="ORF">HELRODRAFT_172702</name>
</gene>
<dbReference type="EMBL" id="AMQM01004320">
    <property type="status" value="NOT_ANNOTATED_CDS"/>
    <property type="molecule type" value="Genomic_DNA"/>
</dbReference>
<dbReference type="GO" id="GO:0005576">
    <property type="term" value="C:extracellular region"/>
    <property type="evidence" value="ECO:0007669"/>
    <property type="project" value="InterPro"/>
</dbReference>
<evidence type="ECO:0000313" key="3">
    <source>
        <dbReference type="EnsemblMetazoa" id="HelroP172702"/>
    </source>
</evidence>
<dbReference type="OMA" id="TITECKQ"/>
<name>T1F5T7_HELRO</name>
<keyword evidence="4" id="KW-1185">Reference proteome</keyword>
<dbReference type="RefSeq" id="XP_009017609.1">
    <property type="nucleotide sequence ID" value="XM_009019361.1"/>
</dbReference>
<dbReference type="HOGENOM" id="CLU_126178_0_0_1"/>
<dbReference type="GeneID" id="20204186"/>
<dbReference type="InterPro" id="IPR002557">
    <property type="entry name" value="Chitin-bd_dom"/>
</dbReference>
<protein>
    <recommendedName>
        <fullName evidence="1">Chitin-binding type-2 domain-containing protein</fullName>
    </recommendedName>
</protein>
<reference evidence="3" key="3">
    <citation type="submission" date="2015-06" db="UniProtKB">
        <authorList>
            <consortium name="EnsemblMetazoa"/>
        </authorList>
    </citation>
    <scope>IDENTIFICATION</scope>
</reference>
<dbReference type="GO" id="GO:0008061">
    <property type="term" value="F:chitin binding"/>
    <property type="evidence" value="ECO:0007669"/>
    <property type="project" value="InterPro"/>
</dbReference>
<dbReference type="SUPFAM" id="SSF57625">
    <property type="entry name" value="Invertebrate chitin-binding proteins"/>
    <property type="match status" value="1"/>
</dbReference>
<dbReference type="CTD" id="20204186"/>
<dbReference type="InterPro" id="IPR036508">
    <property type="entry name" value="Chitin-bd_dom_sf"/>
</dbReference>
<evidence type="ECO:0000313" key="2">
    <source>
        <dbReference type="EMBL" id="ESO04340.1"/>
    </source>
</evidence>
<evidence type="ECO:0000259" key="1">
    <source>
        <dbReference type="PROSITE" id="PS50940"/>
    </source>
</evidence>